<dbReference type="EMBL" id="CP011340">
    <property type="protein sequence ID" value="ALC19207.1"/>
    <property type="molecule type" value="Genomic_DNA"/>
</dbReference>
<dbReference type="Proteomes" id="UP000060513">
    <property type="component" value="Chromosome"/>
</dbReference>
<accession>A0A0M4DN84</accession>
<dbReference type="Gene3D" id="3.90.1580.10">
    <property type="entry name" value="paralog of FGE (formylglycine-generating enzyme)"/>
    <property type="match status" value="1"/>
</dbReference>
<dbReference type="PATRIC" id="fig|38300.4.peg.967"/>
<organism evidence="3">
    <name type="scientific">Streptomyces pristinaespiralis</name>
    <dbReference type="NCBI Taxonomy" id="38300"/>
    <lineage>
        <taxon>Bacteria</taxon>
        <taxon>Bacillati</taxon>
        <taxon>Actinomycetota</taxon>
        <taxon>Actinomycetes</taxon>
        <taxon>Kitasatosporales</taxon>
        <taxon>Streptomycetaceae</taxon>
        <taxon>Streptomyces</taxon>
    </lineage>
</organism>
<dbReference type="PANTHER" id="PTHR23150">
    <property type="entry name" value="SULFATASE MODIFYING FACTOR 1, 2"/>
    <property type="match status" value="1"/>
</dbReference>
<dbReference type="GO" id="GO:0120147">
    <property type="term" value="F:formylglycine-generating oxidase activity"/>
    <property type="evidence" value="ECO:0007669"/>
    <property type="project" value="TreeGrafter"/>
</dbReference>
<dbReference type="STRING" id="38300.SPRI_0901"/>
<feature type="region of interest" description="Disordered" evidence="1">
    <location>
        <begin position="1"/>
        <end position="21"/>
    </location>
</feature>
<name>A0A0M4DN84_STRPR</name>
<proteinExistence type="predicted"/>
<protein>
    <submittedName>
        <fullName evidence="3">Cytoplasmic protein</fullName>
    </submittedName>
</protein>
<evidence type="ECO:0000259" key="2">
    <source>
        <dbReference type="Pfam" id="PF03781"/>
    </source>
</evidence>
<sequence>MHLSTNDPAAPWMTPVPGGAVELRDDRRDTRWRTELAPFLLGTYPVTRDLHRAVTGTGPTPDPAAPAAGGAAPLTNISWLEAIELCNLLSARAGLGQAYSRDARSGEVVWDRTSDGYRLPTEAEWQYACKAGTSGYRYGEIDDIAWYADNSDGRPHDVGGKKPNPWGLHDMLGNVWEWCWDLYDEEVYGSYRIFRGGGWAESARGCGASVRRRSHPTFAIDDLGLRLARTVQGVRTA</sequence>
<dbReference type="PANTHER" id="PTHR23150:SF19">
    <property type="entry name" value="FORMYLGLYCINE-GENERATING ENZYME"/>
    <property type="match status" value="1"/>
</dbReference>
<dbReference type="Pfam" id="PF03781">
    <property type="entry name" value="FGE-sulfatase"/>
    <property type="match status" value="1"/>
</dbReference>
<dbReference type="SUPFAM" id="SSF56436">
    <property type="entry name" value="C-type lectin-like"/>
    <property type="match status" value="1"/>
</dbReference>
<dbReference type="KEGG" id="spri:SPRI_0901"/>
<dbReference type="InterPro" id="IPR042095">
    <property type="entry name" value="SUMF_sf"/>
</dbReference>
<reference evidence="3 4" key="1">
    <citation type="submission" date="2015-08" db="EMBL/GenBank/DDBJ databases">
        <title>Genome sequence of the pristinamycin over-producing bacterium Streptomyces pristinaespiralis HCCB10218.</title>
        <authorList>
            <person name="Tian J."/>
            <person name="Yang J."/>
            <person name="Li L."/>
            <person name="Ruan L."/>
            <person name="Wei W."/>
            <person name="Zheng G."/>
            <person name="Wei Z."/>
            <person name="Yang S."/>
            <person name="Ge M."/>
            <person name="Jiang W."/>
            <person name="Lu Y."/>
        </authorList>
    </citation>
    <scope>NUCLEOTIDE SEQUENCE [LARGE SCALE GENOMIC DNA]</scope>
    <source>
        <strain evidence="3 4">HCCB 10218</strain>
    </source>
</reference>
<evidence type="ECO:0000256" key="1">
    <source>
        <dbReference type="SAM" id="MobiDB-lite"/>
    </source>
</evidence>
<dbReference type="InterPro" id="IPR051043">
    <property type="entry name" value="Sulfatase_Mod_Factor_Kinase"/>
</dbReference>
<feature type="domain" description="Sulfatase-modifying factor enzyme-like" evidence="2">
    <location>
        <begin position="13"/>
        <end position="229"/>
    </location>
</feature>
<dbReference type="AlphaFoldDB" id="A0A0M4DN84"/>
<gene>
    <name evidence="3" type="ORF">SPRI_0901</name>
</gene>
<evidence type="ECO:0000313" key="3">
    <source>
        <dbReference type="EMBL" id="ALC19207.1"/>
    </source>
</evidence>
<evidence type="ECO:0000313" key="4">
    <source>
        <dbReference type="Proteomes" id="UP000060513"/>
    </source>
</evidence>
<dbReference type="InterPro" id="IPR016187">
    <property type="entry name" value="CTDL_fold"/>
</dbReference>
<dbReference type="InterPro" id="IPR005532">
    <property type="entry name" value="SUMF_dom"/>
</dbReference>